<evidence type="ECO:0000259" key="15">
    <source>
        <dbReference type="Pfam" id="PF02749"/>
    </source>
</evidence>
<dbReference type="InterPro" id="IPR004393">
    <property type="entry name" value="NadC"/>
</dbReference>
<dbReference type="Pfam" id="PF01729">
    <property type="entry name" value="QRPTase_C"/>
    <property type="match status" value="1"/>
</dbReference>
<dbReference type="PANTHER" id="PTHR32179">
    <property type="entry name" value="NICOTINATE-NUCLEOTIDE PYROPHOSPHORYLASE [CARBOXYLATING]"/>
    <property type="match status" value="1"/>
</dbReference>
<feature type="binding site" evidence="13">
    <location>
        <position position="225"/>
    </location>
    <ligand>
        <name>substrate</name>
    </ligand>
</feature>
<dbReference type="UniPathway" id="UPA00253">
    <property type="reaction ID" value="UER00331"/>
</dbReference>
<feature type="domain" description="Quinolinate phosphoribosyl transferase C-terminal" evidence="14">
    <location>
        <begin position="119"/>
        <end position="284"/>
    </location>
</feature>
<evidence type="ECO:0000256" key="6">
    <source>
        <dbReference type="ARBA" id="ARBA00022642"/>
    </source>
</evidence>
<evidence type="ECO:0000256" key="13">
    <source>
        <dbReference type="PIRSR" id="PIRSR006250-1"/>
    </source>
</evidence>
<dbReference type="InterPro" id="IPR002638">
    <property type="entry name" value="Quinolinate_PRibosylTrfase_C"/>
</dbReference>
<evidence type="ECO:0000256" key="2">
    <source>
        <dbReference type="ARBA" id="ARBA00004893"/>
    </source>
</evidence>
<feature type="binding site" evidence="13">
    <location>
        <position position="164"/>
    </location>
    <ligand>
        <name>substrate</name>
    </ligand>
</feature>
<feature type="binding site" evidence="13">
    <location>
        <position position="174"/>
    </location>
    <ligand>
        <name>substrate</name>
    </ligand>
</feature>
<evidence type="ECO:0000256" key="11">
    <source>
        <dbReference type="ARBA" id="ARBA00069173"/>
    </source>
</evidence>
<evidence type="ECO:0000259" key="14">
    <source>
        <dbReference type="Pfam" id="PF01729"/>
    </source>
</evidence>
<organism evidence="16 17">
    <name type="scientific">Tepidamorphus gemmatus</name>
    <dbReference type="NCBI Taxonomy" id="747076"/>
    <lineage>
        <taxon>Bacteria</taxon>
        <taxon>Pseudomonadati</taxon>
        <taxon>Pseudomonadota</taxon>
        <taxon>Alphaproteobacteria</taxon>
        <taxon>Hyphomicrobiales</taxon>
        <taxon>Tepidamorphaceae</taxon>
        <taxon>Tepidamorphus</taxon>
    </lineage>
</organism>
<dbReference type="OrthoDB" id="9782546at2"/>
<dbReference type="InterPro" id="IPR036068">
    <property type="entry name" value="Nicotinate_pribotase-like_C"/>
</dbReference>
<name>A0A4R3M9J3_9HYPH</name>
<evidence type="ECO:0000256" key="9">
    <source>
        <dbReference type="ARBA" id="ARBA00033102"/>
    </source>
</evidence>
<comment type="catalytic activity">
    <reaction evidence="10">
        <text>nicotinate beta-D-ribonucleotide + CO2 + diphosphate = quinolinate + 5-phospho-alpha-D-ribose 1-diphosphate + 2 H(+)</text>
        <dbReference type="Rhea" id="RHEA:12733"/>
        <dbReference type="ChEBI" id="CHEBI:15378"/>
        <dbReference type="ChEBI" id="CHEBI:16526"/>
        <dbReference type="ChEBI" id="CHEBI:29959"/>
        <dbReference type="ChEBI" id="CHEBI:33019"/>
        <dbReference type="ChEBI" id="CHEBI:57502"/>
        <dbReference type="ChEBI" id="CHEBI:58017"/>
        <dbReference type="EC" id="2.4.2.19"/>
    </reaction>
</comment>
<comment type="subunit">
    <text evidence="4">Hexamer formed by 3 homodimers.</text>
</comment>
<evidence type="ECO:0000256" key="1">
    <source>
        <dbReference type="ARBA" id="ARBA00003237"/>
    </source>
</evidence>
<comment type="pathway">
    <text evidence="2">Cofactor biosynthesis; NAD(+) biosynthesis; nicotinate D-ribonucleotide from quinolinate: step 1/1.</text>
</comment>
<evidence type="ECO:0000256" key="7">
    <source>
        <dbReference type="ARBA" id="ARBA00022676"/>
    </source>
</evidence>
<evidence type="ECO:0000256" key="3">
    <source>
        <dbReference type="ARBA" id="ARBA00009400"/>
    </source>
</evidence>
<accession>A0A4R3M9J3</accession>
<evidence type="ECO:0000256" key="12">
    <source>
        <dbReference type="PIRNR" id="PIRNR006250"/>
    </source>
</evidence>
<dbReference type="RefSeq" id="WP_132806987.1">
    <property type="nucleotide sequence ID" value="NZ_SMAK01000007.1"/>
</dbReference>
<dbReference type="GO" id="GO:0005737">
    <property type="term" value="C:cytoplasm"/>
    <property type="evidence" value="ECO:0007669"/>
    <property type="project" value="TreeGrafter"/>
</dbReference>
<dbReference type="InterPro" id="IPR027277">
    <property type="entry name" value="NadC/ModD"/>
</dbReference>
<dbReference type="NCBIfam" id="TIGR00078">
    <property type="entry name" value="nadC"/>
    <property type="match status" value="1"/>
</dbReference>
<dbReference type="Pfam" id="PF02749">
    <property type="entry name" value="QRPTase_N"/>
    <property type="match status" value="1"/>
</dbReference>
<protein>
    <recommendedName>
        <fullName evidence="11">Probable nicotinate-nucleotide pyrophosphorylase [carboxylating]</fullName>
        <ecNumber evidence="5">2.4.2.19</ecNumber>
    </recommendedName>
    <alternativeName>
        <fullName evidence="9">Quinolinate phosphoribosyltransferase [decarboxylating]</fullName>
    </alternativeName>
</protein>
<keyword evidence="17" id="KW-1185">Reference proteome</keyword>
<feature type="binding site" evidence="13">
    <location>
        <begin position="248"/>
        <end position="250"/>
    </location>
    <ligand>
        <name>substrate</name>
    </ligand>
</feature>
<dbReference type="InterPro" id="IPR037128">
    <property type="entry name" value="Quinolinate_PRibosylTase_N_sf"/>
</dbReference>
<comment type="caution">
    <text evidence="16">The sequence shown here is derived from an EMBL/GenBank/DDBJ whole genome shotgun (WGS) entry which is preliminary data.</text>
</comment>
<evidence type="ECO:0000313" key="17">
    <source>
        <dbReference type="Proteomes" id="UP000295678"/>
    </source>
</evidence>
<keyword evidence="6" id="KW-0662">Pyridine nucleotide biosynthesis</keyword>
<dbReference type="SUPFAM" id="SSF51690">
    <property type="entry name" value="Nicotinate/Quinolinate PRTase C-terminal domain-like"/>
    <property type="match status" value="1"/>
</dbReference>
<dbReference type="PIRSF" id="PIRSF006250">
    <property type="entry name" value="NadC_ModD"/>
    <property type="match status" value="1"/>
</dbReference>
<sequence>MPDTQDLAPLPAGLVADAVAAALAEDFGLAGDITTAATIPAGAMARGVIAARQPGVVAGLAVAAEAFAQVDPAILFEPVHADGTLIEAGTVVARLEGPARGMLGAERVALNFLGLLSGVATLTRRFVDAVEGTGARIVCTRKTVPGLRALQKYAVRAGGGHNHRFGLYDAVLIKDNHIAAAGGVAAAVGAAKRHVGHMVRIEVEVTDLDELDAALGAGADVVLLDNMDLAMLAEAVGRCRGRAVTEASGGVTLDTVRSIAATGVDLVSVGALTHSAPVLDLGLDFE</sequence>
<feature type="binding site" evidence="13">
    <location>
        <position position="107"/>
    </location>
    <ligand>
        <name>substrate</name>
    </ligand>
</feature>
<dbReference type="Proteomes" id="UP000295678">
    <property type="component" value="Unassembled WGS sequence"/>
</dbReference>
<feature type="binding site" evidence="13">
    <location>
        <begin position="140"/>
        <end position="142"/>
    </location>
    <ligand>
        <name>substrate</name>
    </ligand>
</feature>
<feature type="domain" description="Quinolinate phosphoribosyl transferase N-terminal" evidence="15">
    <location>
        <begin position="32"/>
        <end position="117"/>
    </location>
</feature>
<dbReference type="PANTHER" id="PTHR32179:SF3">
    <property type="entry name" value="NICOTINATE-NUCLEOTIDE PYROPHOSPHORYLASE [CARBOXYLATING]"/>
    <property type="match status" value="1"/>
</dbReference>
<dbReference type="Gene3D" id="3.20.20.70">
    <property type="entry name" value="Aldolase class I"/>
    <property type="match status" value="1"/>
</dbReference>
<dbReference type="FunFam" id="3.20.20.70:FF:000030">
    <property type="entry name" value="Nicotinate-nucleotide pyrophosphorylase, carboxylating"/>
    <property type="match status" value="1"/>
</dbReference>
<dbReference type="AlphaFoldDB" id="A0A4R3M9J3"/>
<dbReference type="InterPro" id="IPR013785">
    <property type="entry name" value="Aldolase_TIM"/>
</dbReference>
<evidence type="ECO:0000256" key="4">
    <source>
        <dbReference type="ARBA" id="ARBA00011218"/>
    </source>
</evidence>
<dbReference type="EMBL" id="SMAK01000007">
    <property type="protein sequence ID" value="TCT09273.1"/>
    <property type="molecule type" value="Genomic_DNA"/>
</dbReference>
<dbReference type="GO" id="GO:0004514">
    <property type="term" value="F:nicotinate-nucleotide diphosphorylase (carboxylating) activity"/>
    <property type="evidence" value="ECO:0007669"/>
    <property type="project" value="UniProtKB-EC"/>
</dbReference>
<evidence type="ECO:0000256" key="10">
    <source>
        <dbReference type="ARBA" id="ARBA00047445"/>
    </source>
</evidence>
<proteinExistence type="inferred from homology"/>
<dbReference type="InterPro" id="IPR022412">
    <property type="entry name" value="Quinolinate_PRibosylTrfase_N"/>
</dbReference>
<evidence type="ECO:0000256" key="8">
    <source>
        <dbReference type="ARBA" id="ARBA00022679"/>
    </source>
</evidence>
<dbReference type="EC" id="2.4.2.19" evidence="5"/>
<reference evidence="16 17" key="1">
    <citation type="submission" date="2019-03" db="EMBL/GenBank/DDBJ databases">
        <title>Genomic Encyclopedia of Type Strains, Phase IV (KMG-IV): sequencing the most valuable type-strain genomes for metagenomic binning, comparative biology and taxonomic classification.</title>
        <authorList>
            <person name="Goeker M."/>
        </authorList>
    </citation>
    <scope>NUCLEOTIDE SEQUENCE [LARGE SCALE GENOMIC DNA]</scope>
    <source>
        <strain evidence="16 17">DSM 19345</strain>
    </source>
</reference>
<comment type="similarity">
    <text evidence="3 12">Belongs to the NadC/ModD family.</text>
</comment>
<gene>
    <name evidence="16" type="ORF">EDC22_107119</name>
</gene>
<dbReference type="CDD" id="cd01572">
    <property type="entry name" value="QPRTase"/>
    <property type="match status" value="1"/>
</dbReference>
<feature type="binding site" evidence="13">
    <location>
        <begin position="269"/>
        <end position="271"/>
    </location>
    <ligand>
        <name>substrate</name>
    </ligand>
</feature>
<feature type="binding site" evidence="13">
    <location>
        <position position="204"/>
    </location>
    <ligand>
        <name>substrate</name>
    </ligand>
</feature>
<keyword evidence="8 12" id="KW-0808">Transferase</keyword>
<dbReference type="GO" id="GO:0034213">
    <property type="term" value="P:quinolinate catabolic process"/>
    <property type="evidence" value="ECO:0007669"/>
    <property type="project" value="TreeGrafter"/>
</dbReference>
<keyword evidence="7 12" id="KW-0328">Glycosyltransferase</keyword>
<dbReference type="GO" id="GO:0009435">
    <property type="term" value="P:NAD+ biosynthetic process"/>
    <property type="evidence" value="ECO:0007669"/>
    <property type="project" value="UniProtKB-UniPathway"/>
</dbReference>
<evidence type="ECO:0000256" key="5">
    <source>
        <dbReference type="ARBA" id="ARBA00011944"/>
    </source>
</evidence>
<dbReference type="SUPFAM" id="SSF54675">
    <property type="entry name" value="Nicotinate/Quinolinate PRTase N-terminal domain-like"/>
    <property type="match status" value="1"/>
</dbReference>
<evidence type="ECO:0000313" key="16">
    <source>
        <dbReference type="EMBL" id="TCT09273.1"/>
    </source>
</evidence>
<comment type="function">
    <text evidence="1">Involved in the catabolism of quinolinic acid (QA).</text>
</comment>
<dbReference type="Gene3D" id="3.90.1170.20">
    <property type="entry name" value="Quinolinate phosphoribosyl transferase, N-terminal domain"/>
    <property type="match status" value="1"/>
</dbReference>
<dbReference type="FunFam" id="3.90.1170.20:FF:000001">
    <property type="entry name" value="Nicotinate-nucleotide diphosphorylase (Carboxylating)"/>
    <property type="match status" value="1"/>
</dbReference>